<feature type="non-terminal residue" evidence="2">
    <location>
        <position position="209"/>
    </location>
</feature>
<dbReference type="Pfam" id="PF12172">
    <property type="entry name" value="zf-ChsH2"/>
    <property type="match status" value="1"/>
</dbReference>
<feature type="non-terminal residue" evidence="2">
    <location>
        <position position="1"/>
    </location>
</feature>
<dbReference type="AlphaFoldDB" id="X0TI55"/>
<dbReference type="InterPro" id="IPR022002">
    <property type="entry name" value="ChsH2_Znr"/>
</dbReference>
<reference evidence="2" key="1">
    <citation type="journal article" date="2014" name="Front. Microbiol.">
        <title>High frequency of phylogenetically diverse reductive dehalogenase-homologous genes in deep subseafloor sedimentary metagenomes.</title>
        <authorList>
            <person name="Kawai M."/>
            <person name="Futagami T."/>
            <person name="Toyoda A."/>
            <person name="Takaki Y."/>
            <person name="Nishi S."/>
            <person name="Hori S."/>
            <person name="Arai W."/>
            <person name="Tsubouchi T."/>
            <person name="Morono Y."/>
            <person name="Uchiyama I."/>
            <person name="Ito T."/>
            <person name="Fujiyama A."/>
            <person name="Inagaki F."/>
            <person name="Takami H."/>
        </authorList>
    </citation>
    <scope>NUCLEOTIDE SEQUENCE</scope>
    <source>
        <strain evidence="2">Expedition CK06-06</strain>
    </source>
</reference>
<dbReference type="Gene3D" id="3.40.47.10">
    <property type="match status" value="1"/>
</dbReference>
<name>X0TI55_9ZZZZ</name>
<dbReference type="InterPro" id="IPR016039">
    <property type="entry name" value="Thiolase-like"/>
</dbReference>
<dbReference type="PANTHER" id="PTHR34075">
    <property type="entry name" value="BLR3430 PROTEIN"/>
    <property type="match status" value="1"/>
</dbReference>
<dbReference type="SUPFAM" id="SSF50249">
    <property type="entry name" value="Nucleic acid-binding proteins"/>
    <property type="match status" value="1"/>
</dbReference>
<dbReference type="PANTHER" id="PTHR34075:SF5">
    <property type="entry name" value="BLR3430 PROTEIN"/>
    <property type="match status" value="1"/>
</dbReference>
<dbReference type="GO" id="GO:0016746">
    <property type="term" value="F:acyltransferase activity"/>
    <property type="evidence" value="ECO:0007669"/>
    <property type="project" value="InterPro"/>
</dbReference>
<comment type="caution">
    <text evidence="2">The sequence shown here is derived from an EMBL/GenBank/DDBJ whole genome shotgun (WGS) entry which is preliminary data.</text>
</comment>
<dbReference type="InterPro" id="IPR052513">
    <property type="entry name" value="Thioester_dehydratase-like"/>
</dbReference>
<dbReference type="EMBL" id="BARS01012556">
    <property type="protein sequence ID" value="GAF87827.1"/>
    <property type="molecule type" value="Genomic_DNA"/>
</dbReference>
<protein>
    <recommendedName>
        <fullName evidence="1">ChsH2 rubredoxin-like zinc ribbon domain-containing protein</fullName>
    </recommendedName>
</protein>
<gene>
    <name evidence="2" type="ORF">S01H1_22302</name>
</gene>
<evidence type="ECO:0000259" key="1">
    <source>
        <dbReference type="Pfam" id="PF12172"/>
    </source>
</evidence>
<proteinExistence type="predicted"/>
<evidence type="ECO:0000313" key="2">
    <source>
        <dbReference type="EMBL" id="GAF87827.1"/>
    </source>
</evidence>
<organism evidence="2">
    <name type="scientific">marine sediment metagenome</name>
    <dbReference type="NCBI Taxonomy" id="412755"/>
    <lineage>
        <taxon>unclassified sequences</taxon>
        <taxon>metagenomes</taxon>
        <taxon>ecological metagenomes</taxon>
    </lineage>
</organism>
<dbReference type="SUPFAM" id="SSF53901">
    <property type="entry name" value="Thiolase-like"/>
    <property type="match status" value="1"/>
</dbReference>
<accession>X0TI55</accession>
<dbReference type="InterPro" id="IPR012340">
    <property type="entry name" value="NA-bd_OB-fold"/>
</dbReference>
<sequence length="209" mass="23894">KIGLDPKTQVQQPLYDSVGDAGCAFAPMTLVAALEEAKPGDKILFATYGDGADAYVLQVTDQIEKVRNRRGIKHHLASKMDLTNYGVYLQMRNVMEWAPNLRPARRSPITFIWRDRKMFYALYGQKCNNCGHIQYPKQRFCIYCQAKDNFSEIRLSDKKGKLFTYSIDERAREIILPLVRAVIDLEGGGRYYSSLTDRDPEKIDVGIDM</sequence>
<feature type="domain" description="ChsH2 rubredoxin-like zinc ribbon" evidence="1">
    <location>
        <begin position="121"/>
        <end position="147"/>
    </location>
</feature>